<evidence type="ECO:0000313" key="1">
    <source>
        <dbReference type="EMBL" id="GGH98438.1"/>
    </source>
</evidence>
<protein>
    <submittedName>
        <fullName evidence="2">DUF4112 domain-containing protein</fullName>
    </submittedName>
    <submittedName>
        <fullName evidence="1">Membrane protein</fullName>
    </submittedName>
</protein>
<dbReference type="InterPro" id="IPR025187">
    <property type="entry name" value="DUF4112"/>
</dbReference>
<dbReference type="AlphaFoldDB" id="A0A8J3A2N0"/>
<proteinExistence type="predicted"/>
<gene>
    <name evidence="2" type="ORF">FF098_010960</name>
    <name evidence="1" type="ORF">GCM10011355_22030</name>
</gene>
<sequence length="131" mass="14422">MIDLSGTPETGTLDRDIYRDEDRKRRLERLEKLANLLDARFVLPGTGIRFGLDSLIGLIPGIGDTATGFLSLWIVWQGIRLGVGPGTVIHMLFNVLIDTAIGSIPLLGDIFDVAFKANLANIRLIQRHAEV</sequence>
<dbReference type="EMBL" id="BMGZ01000002">
    <property type="protein sequence ID" value="GGH98438.1"/>
    <property type="molecule type" value="Genomic_DNA"/>
</dbReference>
<comment type="caution">
    <text evidence="1">The sequence shown here is derived from an EMBL/GenBank/DDBJ whole genome shotgun (WGS) entry which is preliminary data.</text>
</comment>
<organism evidence="1 3">
    <name type="scientific">Aquisalinus luteolus</name>
    <dbReference type="NCBI Taxonomy" id="1566827"/>
    <lineage>
        <taxon>Bacteria</taxon>
        <taxon>Pseudomonadati</taxon>
        <taxon>Pseudomonadota</taxon>
        <taxon>Alphaproteobacteria</taxon>
        <taxon>Parvularculales</taxon>
        <taxon>Parvularculaceae</taxon>
        <taxon>Aquisalinus</taxon>
    </lineage>
</organism>
<dbReference type="Proteomes" id="UP000818603">
    <property type="component" value="Unassembled WGS sequence"/>
</dbReference>
<keyword evidence="4" id="KW-1185">Reference proteome</keyword>
<dbReference type="PANTHER" id="PTHR35519">
    <property type="entry name" value="MEMBRANE PROTEINS"/>
    <property type="match status" value="1"/>
</dbReference>
<name>A0A8J3A2N0_9PROT</name>
<evidence type="ECO:0000313" key="2">
    <source>
        <dbReference type="EMBL" id="NHK28426.1"/>
    </source>
</evidence>
<accession>A0A8J3A2N0</accession>
<reference evidence="1" key="1">
    <citation type="journal article" date="2014" name="Int. J. Syst. Evol. Microbiol.">
        <title>Complete genome sequence of Corynebacterium casei LMG S-19264T (=DSM 44701T), isolated from a smear-ripened cheese.</title>
        <authorList>
            <consortium name="US DOE Joint Genome Institute (JGI-PGF)"/>
            <person name="Walter F."/>
            <person name="Albersmeier A."/>
            <person name="Kalinowski J."/>
            <person name="Ruckert C."/>
        </authorList>
    </citation>
    <scope>NUCLEOTIDE SEQUENCE</scope>
    <source>
        <strain evidence="1">CGMCC 1.14984</strain>
    </source>
</reference>
<evidence type="ECO:0000313" key="4">
    <source>
        <dbReference type="Proteomes" id="UP000818603"/>
    </source>
</evidence>
<reference evidence="1" key="3">
    <citation type="submission" date="2020-09" db="EMBL/GenBank/DDBJ databases">
        <authorList>
            <person name="Sun Q."/>
            <person name="Zhou Y."/>
        </authorList>
    </citation>
    <scope>NUCLEOTIDE SEQUENCE</scope>
    <source>
        <strain evidence="1">CGMCC 1.14984</strain>
    </source>
</reference>
<reference evidence="2 4" key="2">
    <citation type="submission" date="2020-02" db="EMBL/GenBank/DDBJ databases">
        <title>Genome sequence of Parvularcula flava strain NH6-79.</title>
        <authorList>
            <person name="Abdul Karim M.H."/>
            <person name="Lam M.Q."/>
            <person name="Chen S.J."/>
            <person name="Yahya A."/>
            <person name="Shahir S."/>
            <person name="Shamsir M.S."/>
            <person name="Chong C.S."/>
        </authorList>
    </citation>
    <scope>NUCLEOTIDE SEQUENCE [LARGE SCALE GENOMIC DNA]</scope>
    <source>
        <strain evidence="2 4">NH6-79</strain>
    </source>
</reference>
<dbReference type="Pfam" id="PF13430">
    <property type="entry name" value="DUF4112"/>
    <property type="match status" value="1"/>
</dbReference>
<dbReference type="PANTHER" id="PTHR35519:SF2">
    <property type="entry name" value="PH DOMAIN PROTEIN"/>
    <property type="match status" value="1"/>
</dbReference>
<dbReference type="Proteomes" id="UP000621856">
    <property type="component" value="Unassembled WGS sequence"/>
</dbReference>
<dbReference type="EMBL" id="VCJR02000002">
    <property type="protein sequence ID" value="NHK28426.1"/>
    <property type="molecule type" value="Genomic_DNA"/>
</dbReference>
<evidence type="ECO:0000313" key="3">
    <source>
        <dbReference type="Proteomes" id="UP000621856"/>
    </source>
</evidence>
<dbReference type="RefSeq" id="WP_155140426.1">
    <property type="nucleotide sequence ID" value="NZ_BMGZ01000002.1"/>
</dbReference>